<keyword evidence="6" id="KW-1185">Reference proteome</keyword>
<dbReference type="PANTHER" id="PTHR45672">
    <property type="entry name" value="PROTEIN DISULFIDE-ISOMERASE C17H9.14C-RELATED"/>
    <property type="match status" value="1"/>
</dbReference>
<evidence type="ECO:0000313" key="5">
    <source>
        <dbReference type="EMBL" id="CCK73419.1"/>
    </source>
</evidence>
<dbReference type="SUPFAM" id="SSF52833">
    <property type="entry name" value="Thioredoxin-like"/>
    <property type="match status" value="1"/>
</dbReference>
<dbReference type="Proteomes" id="UP000000689">
    <property type="component" value="Chromosome 7"/>
</dbReference>
<dbReference type="STRING" id="1071378.J7RE96"/>
<sequence>MKFCTTLFGSLLILIQIAQAAKNNVKHVTSIDQFYNICNNANGSYTMVKYYTTWCHHCKRLGPIYEELSDLYKNVEGDDNVTFLNVNCEIFGSTLCVDLPGFPIINLIKPLDKPLNIKEFDWNSLSFFERIWKRIYDKLYLKNPYWQIDPDRIVKYQGRRDVEPLDNFIKTVKAKDELSKKVSSILNPNYHCSDADLFCKEGKIYLLEFLEQLDHSKQNGDKRDAIFKERMKLENIIRNNEKSVDKDTLQVIKLKLELLNTYEDTIQDVQHDEL</sequence>
<dbReference type="GO" id="GO:0005783">
    <property type="term" value="C:endoplasmic reticulum"/>
    <property type="evidence" value="ECO:0007669"/>
    <property type="project" value="EnsemblFungi"/>
</dbReference>
<dbReference type="OrthoDB" id="10264505at2759"/>
<comment type="similarity">
    <text evidence="1">Belongs to the protein disulfide isomerase family.</text>
</comment>
<feature type="chain" id="PRO_5003796092" description="Thioredoxin domain-containing protein" evidence="3">
    <location>
        <begin position="21"/>
        <end position="274"/>
    </location>
</feature>
<keyword evidence="2 3" id="KW-0732">Signal</keyword>
<dbReference type="GeneID" id="13926899"/>
<organism evidence="5 6">
    <name type="scientific">Naumovozyma dairenensis (strain ATCC 10597 / BCRC 20456 / CBS 421 / NBRC 0211 / NRRL Y-12639)</name>
    <name type="common">Saccharomyces dairenensis</name>
    <dbReference type="NCBI Taxonomy" id="1071378"/>
    <lineage>
        <taxon>Eukaryota</taxon>
        <taxon>Fungi</taxon>
        <taxon>Dikarya</taxon>
        <taxon>Ascomycota</taxon>
        <taxon>Saccharomycotina</taxon>
        <taxon>Saccharomycetes</taxon>
        <taxon>Saccharomycetales</taxon>
        <taxon>Saccharomycetaceae</taxon>
        <taxon>Naumovozyma</taxon>
    </lineage>
</organism>
<dbReference type="GO" id="GO:0003756">
    <property type="term" value="F:protein disulfide isomerase activity"/>
    <property type="evidence" value="ECO:0007669"/>
    <property type="project" value="EnsemblFungi"/>
</dbReference>
<evidence type="ECO:0000259" key="4">
    <source>
        <dbReference type="PROSITE" id="PS51352"/>
    </source>
</evidence>
<evidence type="ECO:0000313" key="6">
    <source>
        <dbReference type="Proteomes" id="UP000000689"/>
    </source>
</evidence>
<dbReference type="InterPro" id="IPR013766">
    <property type="entry name" value="Thioredoxin_domain"/>
</dbReference>
<dbReference type="PROSITE" id="PS51352">
    <property type="entry name" value="THIOREDOXIN_2"/>
    <property type="match status" value="1"/>
</dbReference>
<dbReference type="Pfam" id="PF00085">
    <property type="entry name" value="Thioredoxin"/>
    <property type="match status" value="1"/>
</dbReference>
<dbReference type="AlphaFoldDB" id="J7RE96"/>
<dbReference type="eggNOG" id="KOG0191">
    <property type="taxonomic scope" value="Eukaryota"/>
</dbReference>
<dbReference type="PANTHER" id="PTHR45672:SF3">
    <property type="entry name" value="THIOREDOXIN DOMAIN-CONTAINING PROTEIN 5"/>
    <property type="match status" value="1"/>
</dbReference>
<dbReference type="EMBL" id="HE580273">
    <property type="protein sequence ID" value="CCK73419.1"/>
    <property type="molecule type" value="Genomic_DNA"/>
</dbReference>
<proteinExistence type="inferred from homology"/>
<dbReference type="InterPro" id="IPR051063">
    <property type="entry name" value="PDI"/>
</dbReference>
<feature type="signal peptide" evidence="3">
    <location>
        <begin position="1"/>
        <end position="20"/>
    </location>
</feature>
<dbReference type="KEGG" id="ndi:NDAI_0G04340"/>
<dbReference type="InterPro" id="IPR036249">
    <property type="entry name" value="Thioredoxin-like_sf"/>
</dbReference>
<dbReference type="OMA" id="KYYTSWC"/>
<evidence type="ECO:0000256" key="2">
    <source>
        <dbReference type="ARBA" id="ARBA00022729"/>
    </source>
</evidence>
<dbReference type="GO" id="GO:0006457">
    <property type="term" value="P:protein folding"/>
    <property type="evidence" value="ECO:0007669"/>
    <property type="project" value="EnsemblFungi"/>
</dbReference>
<dbReference type="HOGENOM" id="CLU_087689_0_0_1"/>
<reference evidence="5 6" key="1">
    <citation type="journal article" date="2011" name="Proc. Natl. Acad. Sci. U.S.A.">
        <title>Evolutionary erosion of yeast sex chromosomes by mating-type switching accidents.</title>
        <authorList>
            <person name="Gordon J.L."/>
            <person name="Armisen D."/>
            <person name="Proux-Wera E."/>
            <person name="Oheigeartaigh S.S."/>
            <person name="Byrne K.P."/>
            <person name="Wolfe K.H."/>
        </authorList>
    </citation>
    <scope>NUCLEOTIDE SEQUENCE [LARGE SCALE GENOMIC DNA]</scope>
    <source>
        <strain evidence="6">ATCC 10597 / BCRC 20456 / CBS 421 / NBRC 0211 / NRRL Y-12639</strain>
    </source>
</reference>
<accession>J7RE96</accession>
<evidence type="ECO:0000256" key="1">
    <source>
        <dbReference type="ARBA" id="ARBA00006347"/>
    </source>
</evidence>
<gene>
    <name evidence="5" type="primary">NDAI0G04340</name>
    <name evidence="5" type="ordered locus">NDAI_0G04340</name>
</gene>
<feature type="domain" description="Thioredoxin" evidence="4">
    <location>
        <begin position="6"/>
        <end position="174"/>
    </location>
</feature>
<evidence type="ECO:0000256" key="3">
    <source>
        <dbReference type="SAM" id="SignalP"/>
    </source>
</evidence>
<dbReference type="RefSeq" id="XP_003980095.1">
    <property type="nucleotide sequence ID" value="XM_003980046.1"/>
</dbReference>
<dbReference type="GO" id="GO:0015035">
    <property type="term" value="F:protein-disulfide reductase activity"/>
    <property type="evidence" value="ECO:0007669"/>
    <property type="project" value="EnsemblFungi"/>
</dbReference>
<protein>
    <recommendedName>
        <fullName evidence="4">Thioredoxin domain-containing protein</fullName>
    </recommendedName>
</protein>
<dbReference type="Gene3D" id="3.40.30.10">
    <property type="entry name" value="Glutaredoxin"/>
    <property type="match status" value="1"/>
</dbReference>
<name>J7RE96_NAUDC</name>